<reference evidence="3 4" key="1">
    <citation type="journal article" date="2018" name="Genome Announc.">
        <title>Draft Genome Sequence of "Candidatus Phycosocius bacilliformis," an Alphaproteobacterial Ectosymbiont of the Hydrocarbon-Producing Green Alga Botryococcus braunii.</title>
        <authorList>
            <person name="Tanabe Y."/>
            <person name="Yamaguchi H."/>
            <person name="Watanabe M.M."/>
        </authorList>
    </citation>
    <scope>NUCLEOTIDE SEQUENCE [LARGE SCALE GENOMIC DNA]</scope>
    <source>
        <strain evidence="3 4">BOTRYCO-2</strain>
    </source>
</reference>
<dbReference type="RefSeq" id="WP_108985909.1">
    <property type="nucleotide sequence ID" value="NZ_BFBR01000009.1"/>
</dbReference>
<dbReference type="GO" id="GO:0004497">
    <property type="term" value="F:monooxygenase activity"/>
    <property type="evidence" value="ECO:0007669"/>
    <property type="project" value="InterPro"/>
</dbReference>
<feature type="active site" evidence="1">
    <location>
        <position position="79"/>
    </location>
</feature>
<proteinExistence type="predicted"/>
<dbReference type="InterPro" id="IPR006905">
    <property type="entry name" value="Flavin_halogenase"/>
</dbReference>
<keyword evidence="2" id="KW-0285">Flavoprotein</keyword>
<sequence length="502" mass="55816">MDAQPIERIVIVGGGTAGWMTASALAKVLGPRILIDLIESDEIGTVGVGEATIPQINIFNSILGIDENEFVAKTNGTFKLGIEFVNWHRQGERYIHAFGGIGHNLGFVPFHHHWLRHQKTGKGRSLWDYSTAGQAAYCNRFDRLERLGTSPLPGPTWAFQFDAGLYARFLRQFAERLGVTRNEGKIGSVALDPLTGFIASVRLETGREIPGDLFIDCSGFRGLLIEEALKTGYEDWTEFLPCDRALAVPCESVSPLTPYTRATARQAGWQWRIPLQHRIGNGHVYCSAFMSDDEAAQALLANLDGRALADPKPLKFTTGRRKKFWNKNCVAVGLASGFMEPLESTSIHLIQSAVSRLISLFPNKACDTVLSDEYNQQAGEEYALIRDFLVLHYHANARTDSPFWLACQTMKIPDSLAHKIDLFRATGRIERRPNDLFAEPSWLQVLLGQGIEPRSYHALADNLSDQDLDEFMTNVATIIDKAVANMPSHDDFIARNCRAILG</sequence>
<keyword evidence="2" id="KW-0547">Nucleotide-binding</keyword>
<feature type="binding site" evidence="2">
    <location>
        <position position="79"/>
    </location>
    <ligand>
        <name>7-chloro-L-tryptophan</name>
        <dbReference type="ChEBI" id="CHEBI:58713"/>
    </ligand>
</feature>
<dbReference type="PANTHER" id="PTHR43747:SF4">
    <property type="entry name" value="FLAVIN-DEPENDENT TRYPTOPHAN HALOGENASE"/>
    <property type="match status" value="1"/>
</dbReference>
<dbReference type="Pfam" id="PF04820">
    <property type="entry name" value="Trp_halogenase"/>
    <property type="match status" value="1"/>
</dbReference>
<dbReference type="EMBL" id="BFBR01000009">
    <property type="protein sequence ID" value="GBF58999.1"/>
    <property type="molecule type" value="Genomic_DNA"/>
</dbReference>
<feature type="binding site" evidence="2">
    <location>
        <position position="343"/>
    </location>
    <ligand>
        <name>L-tryptophan</name>
        <dbReference type="ChEBI" id="CHEBI:57912"/>
    </ligand>
</feature>
<dbReference type="Gene3D" id="3.50.50.60">
    <property type="entry name" value="FAD/NAD(P)-binding domain"/>
    <property type="match status" value="1"/>
</dbReference>
<evidence type="ECO:0000313" key="3">
    <source>
        <dbReference type="EMBL" id="GBF58999.1"/>
    </source>
</evidence>
<name>A0A2P2ED58_9PROT</name>
<protein>
    <submittedName>
        <fullName evidence="3">Flavin-dependent tryptophan halogenase RebH</fullName>
        <ecNumber evidence="3">1.14.19.9</ecNumber>
    </submittedName>
</protein>
<dbReference type="SUPFAM" id="SSF51905">
    <property type="entry name" value="FAD/NAD(P)-binding domain"/>
    <property type="match status" value="1"/>
</dbReference>
<dbReference type="GO" id="GO:0000166">
    <property type="term" value="F:nucleotide binding"/>
    <property type="evidence" value="ECO:0007669"/>
    <property type="project" value="UniProtKB-KW"/>
</dbReference>
<dbReference type="OrthoDB" id="5695497at2"/>
<organism evidence="3 4">
    <name type="scientific">Candidatus Phycosocius bacilliformis</name>
    <dbReference type="NCBI Taxonomy" id="1445552"/>
    <lineage>
        <taxon>Bacteria</taxon>
        <taxon>Pseudomonadati</taxon>
        <taxon>Pseudomonadota</taxon>
        <taxon>Alphaproteobacteria</taxon>
        <taxon>Caulobacterales</taxon>
        <taxon>Caulobacterales incertae sedis</taxon>
        <taxon>Candidatus Phycosocius</taxon>
    </lineage>
</organism>
<keyword evidence="3" id="KW-0560">Oxidoreductase</keyword>
<dbReference type="InterPro" id="IPR033856">
    <property type="entry name" value="Trp_halogen"/>
</dbReference>
<evidence type="ECO:0000256" key="1">
    <source>
        <dbReference type="PIRSR" id="PIRSR011396-1"/>
    </source>
</evidence>
<evidence type="ECO:0000256" key="2">
    <source>
        <dbReference type="PIRSR" id="PIRSR011396-2"/>
    </source>
</evidence>
<accession>A0A2P2ED58</accession>
<dbReference type="InterPro" id="IPR050816">
    <property type="entry name" value="Flavin-dep_Halogenase_NPB"/>
</dbReference>
<keyword evidence="4" id="KW-1185">Reference proteome</keyword>
<comment type="caution">
    <text evidence="3">The sequence shown here is derived from an EMBL/GenBank/DDBJ whole genome shotgun (WGS) entry which is preliminary data.</text>
</comment>
<dbReference type="PANTHER" id="PTHR43747">
    <property type="entry name" value="FAD-BINDING PROTEIN"/>
    <property type="match status" value="1"/>
</dbReference>
<keyword evidence="2" id="KW-0274">FAD</keyword>
<dbReference type="EC" id="1.14.19.9" evidence="3"/>
<dbReference type="InterPro" id="IPR036188">
    <property type="entry name" value="FAD/NAD-bd_sf"/>
</dbReference>
<gene>
    <name evidence="3" type="primary">rebH</name>
    <name evidence="3" type="ORF">PbB2_02691</name>
</gene>
<dbReference type="PIRSF" id="PIRSF011396">
    <property type="entry name" value="Trp_halogenase"/>
    <property type="match status" value="1"/>
</dbReference>
<feature type="binding site" evidence="2">
    <location>
        <position position="347"/>
    </location>
    <ligand>
        <name>FAD</name>
        <dbReference type="ChEBI" id="CHEBI:57692"/>
    </ligand>
</feature>
<dbReference type="AlphaFoldDB" id="A0A2P2ED58"/>
<feature type="binding site" evidence="2">
    <location>
        <position position="334"/>
    </location>
    <ligand>
        <name>FAD</name>
        <dbReference type="ChEBI" id="CHEBI:57692"/>
    </ligand>
</feature>
<evidence type="ECO:0000313" key="4">
    <source>
        <dbReference type="Proteomes" id="UP000245086"/>
    </source>
</evidence>
<dbReference type="Proteomes" id="UP000245086">
    <property type="component" value="Unassembled WGS sequence"/>
</dbReference>
<feature type="binding site" evidence="2">
    <location>
        <begin position="14"/>
        <end position="17"/>
    </location>
    <ligand>
        <name>FAD</name>
        <dbReference type="ChEBI" id="CHEBI:57692"/>
    </ligand>
</feature>